<keyword evidence="2" id="KW-1185">Reference proteome</keyword>
<sequence length="30" mass="3454">MGYGEGRYPDRSVKYGYRTGKIPLSNGHFF</sequence>
<accession>A0A1H1DCV4</accession>
<name>A0A1H1DCV4_9ACTN</name>
<proteinExistence type="predicted"/>
<evidence type="ECO:0000313" key="2">
    <source>
        <dbReference type="Proteomes" id="UP000217103"/>
    </source>
</evidence>
<gene>
    <name evidence="1" type="ORF">SAMN04489764_1946</name>
</gene>
<evidence type="ECO:0000313" key="1">
    <source>
        <dbReference type="EMBL" id="SDQ74337.1"/>
    </source>
</evidence>
<protein>
    <submittedName>
        <fullName evidence="1">Uncharacterized protein</fullName>
    </submittedName>
</protein>
<dbReference type="AlphaFoldDB" id="A0A1H1DCV4"/>
<dbReference type="Proteomes" id="UP000217103">
    <property type="component" value="Unassembled WGS sequence"/>
</dbReference>
<dbReference type="EMBL" id="FNKK01000002">
    <property type="protein sequence ID" value="SDQ74337.1"/>
    <property type="molecule type" value="Genomic_DNA"/>
</dbReference>
<reference evidence="1 2" key="1">
    <citation type="submission" date="2016-10" db="EMBL/GenBank/DDBJ databases">
        <authorList>
            <person name="de Groot N.N."/>
        </authorList>
    </citation>
    <scope>NUCLEOTIDE SEQUENCE [LARGE SCALE GENOMIC DNA]</scope>
    <source>
        <strain evidence="1 2">DSM 43794</strain>
    </source>
</reference>
<organism evidence="1 2">
    <name type="scientific">Thermostaphylospora chromogena</name>
    <dbReference type="NCBI Taxonomy" id="35622"/>
    <lineage>
        <taxon>Bacteria</taxon>
        <taxon>Bacillati</taxon>
        <taxon>Actinomycetota</taxon>
        <taxon>Actinomycetes</taxon>
        <taxon>Streptosporangiales</taxon>
        <taxon>Thermomonosporaceae</taxon>
        <taxon>Thermostaphylospora</taxon>
    </lineage>
</organism>